<evidence type="ECO:0000313" key="4">
    <source>
        <dbReference type="Proteomes" id="UP000647416"/>
    </source>
</evidence>
<dbReference type="Pfam" id="PF17774">
    <property type="entry name" value="YlmH_RBD"/>
    <property type="match status" value="1"/>
</dbReference>
<dbReference type="AlphaFoldDB" id="A0A926FD40"/>
<name>A0A926FD40_9FIRM</name>
<protein>
    <recommendedName>
        <fullName evidence="2">Ribosome-associated protein quality control protein P2 RNA-binding domain-containing protein</fullName>
    </recommendedName>
</protein>
<dbReference type="CDD" id="cd00165">
    <property type="entry name" value="S4"/>
    <property type="match status" value="1"/>
</dbReference>
<dbReference type="Proteomes" id="UP000647416">
    <property type="component" value="Unassembled WGS sequence"/>
</dbReference>
<evidence type="ECO:0000256" key="1">
    <source>
        <dbReference type="PROSITE-ProRule" id="PRU00182"/>
    </source>
</evidence>
<dbReference type="SUPFAM" id="SSF55174">
    <property type="entry name" value="Alpha-L RNA-binding motif"/>
    <property type="match status" value="1"/>
</dbReference>
<gene>
    <name evidence="3" type="ORF">H8706_05225</name>
</gene>
<dbReference type="RefSeq" id="WP_262431770.1">
    <property type="nucleotide sequence ID" value="NZ_JACRTE010000004.1"/>
</dbReference>
<evidence type="ECO:0000313" key="3">
    <source>
        <dbReference type="EMBL" id="MBC8596269.1"/>
    </source>
</evidence>
<proteinExistence type="predicted"/>
<dbReference type="GO" id="GO:0003723">
    <property type="term" value="F:RNA binding"/>
    <property type="evidence" value="ECO:0007669"/>
    <property type="project" value="UniProtKB-KW"/>
</dbReference>
<organism evidence="3 4">
    <name type="scientific">Qingrenia yutianensis</name>
    <dbReference type="NCBI Taxonomy" id="2763676"/>
    <lineage>
        <taxon>Bacteria</taxon>
        <taxon>Bacillati</taxon>
        <taxon>Bacillota</taxon>
        <taxon>Clostridia</taxon>
        <taxon>Eubacteriales</taxon>
        <taxon>Oscillospiraceae</taxon>
        <taxon>Qingrenia</taxon>
    </lineage>
</organism>
<sequence>MDKLKFLSGIDGIERKNLFSLIFDRIKKSEFSDSVSFTPFLTPADAILLEKKLSSAHFENYSSFGGYDGAERKIFAFGECGKDDFPLVKLKISTRDKSVFEHRDYLGSVLSLGIKREKIGDIMILSDFAVMFADADIADFLKLELKKIARANVKCEIFDGDFDFDGEREFDEVTKTVTSLRLDCVVSAFCSKSRAVSDALITEGRVFLNYECEKNLSKQVSNNDVLTVRGFGKGIILTDFPLTKKNKRRICVKYYV</sequence>
<dbReference type="InterPro" id="IPR012677">
    <property type="entry name" value="Nucleotide-bd_a/b_plait_sf"/>
</dbReference>
<comment type="caution">
    <text evidence="3">The sequence shown here is derived from an EMBL/GenBank/DDBJ whole genome shotgun (WGS) entry which is preliminary data.</text>
</comment>
<feature type="domain" description="Ribosome-associated protein quality control protein P2 RNA-binding" evidence="2">
    <location>
        <begin position="83"/>
        <end position="156"/>
    </location>
</feature>
<reference evidence="3" key="1">
    <citation type="submission" date="2020-08" db="EMBL/GenBank/DDBJ databases">
        <title>Genome public.</title>
        <authorList>
            <person name="Liu C."/>
            <person name="Sun Q."/>
        </authorList>
    </citation>
    <scope>NUCLEOTIDE SEQUENCE</scope>
    <source>
        <strain evidence="3">NSJ-50</strain>
    </source>
</reference>
<dbReference type="Gene3D" id="3.30.1370.160">
    <property type="match status" value="1"/>
</dbReference>
<dbReference type="InterPro" id="IPR040591">
    <property type="entry name" value="RqcP2_RBD"/>
</dbReference>
<keyword evidence="1" id="KW-0694">RNA-binding</keyword>
<accession>A0A926FD40</accession>
<dbReference type="EMBL" id="JACRTE010000004">
    <property type="protein sequence ID" value="MBC8596269.1"/>
    <property type="molecule type" value="Genomic_DNA"/>
</dbReference>
<dbReference type="PROSITE" id="PS50889">
    <property type="entry name" value="S4"/>
    <property type="match status" value="1"/>
</dbReference>
<dbReference type="Gene3D" id="3.30.70.330">
    <property type="match status" value="1"/>
</dbReference>
<keyword evidence="4" id="KW-1185">Reference proteome</keyword>
<evidence type="ECO:0000259" key="2">
    <source>
        <dbReference type="Pfam" id="PF17774"/>
    </source>
</evidence>